<dbReference type="GO" id="GO:0042597">
    <property type="term" value="C:periplasmic space"/>
    <property type="evidence" value="ECO:0007669"/>
    <property type="project" value="InterPro"/>
</dbReference>
<dbReference type="InterPro" id="IPR008929">
    <property type="entry name" value="Chondroitin_lyas"/>
</dbReference>
<evidence type="ECO:0000256" key="2">
    <source>
        <dbReference type="ARBA" id="ARBA00023239"/>
    </source>
</evidence>
<evidence type="ECO:0000313" key="7">
    <source>
        <dbReference type="Proteomes" id="UP000518752"/>
    </source>
</evidence>
<accession>A0A8H5HW23</accession>
<dbReference type="EMBL" id="JAACJN010000016">
    <property type="protein sequence ID" value="KAF5390349.1"/>
    <property type="molecule type" value="Genomic_DNA"/>
</dbReference>
<name>A0A8H5HW23_9AGAR</name>
<reference evidence="6 7" key="1">
    <citation type="journal article" date="2020" name="ISME J.">
        <title>Uncovering the hidden diversity of litter-decomposition mechanisms in mushroom-forming fungi.</title>
        <authorList>
            <person name="Floudas D."/>
            <person name="Bentzer J."/>
            <person name="Ahren D."/>
            <person name="Johansson T."/>
            <person name="Persson P."/>
            <person name="Tunlid A."/>
        </authorList>
    </citation>
    <scope>NUCLEOTIDE SEQUENCE [LARGE SCALE GENOMIC DNA]</scope>
    <source>
        <strain evidence="6 7">CBS 406.79</strain>
    </source>
</reference>
<evidence type="ECO:0000313" key="6">
    <source>
        <dbReference type="EMBL" id="KAF5390349.1"/>
    </source>
</evidence>
<keyword evidence="2" id="KW-0456">Lyase</keyword>
<dbReference type="Pfam" id="PF05426">
    <property type="entry name" value="Alginate_lyase"/>
    <property type="match status" value="1"/>
</dbReference>
<dbReference type="InterPro" id="IPR008397">
    <property type="entry name" value="Alginate_lyase_dom"/>
</dbReference>
<proteinExistence type="predicted"/>
<dbReference type="Gene3D" id="1.50.10.100">
    <property type="entry name" value="Chondroitin AC/alginate lyase"/>
    <property type="match status" value="1"/>
</dbReference>
<feature type="domain" description="Alginate lyase" evidence="5">
    <location>
        <begin position="222"/>
        <end position="493"/>
    </location>
</feature>
<dbReference type="OrthoDB" id="63533at2759"/>
<dbReference type="SUPFAM" id="SSF48230">
    <property type="entry name" value="Chondroitin AC/alginate lyase"/>
    <property type="match status" value="1"/>
</dbReference>
<dbReference type="AlphaFoldDB" id="A0A8H5HW23"/>
<comment type="caution">
    <text evidence="6">The sequence shown here is derived from an EMBL/GenBank/DDBJ whole genome shotgun (WGS) entry which is preliminary data.</text>
</comment>
<feature type="compositionally biased region" description="Low complexity" evidence="3">
    <location>
        <begin position="188"/>
        <end position="209"/>
    </location>
</feature>
<dbReference type="GO" id="GO:0016829">
    <property type="term" value="F:lyase activity"/>
    <property type="evidence" value="ECO:0007669"/>
    <property type="project" value="UniProtKB-KW"/>
</dbReference>
<protein>
    <recommendedName>
        <fullName evidence="5">Alginate lyase domain-containing protein</fullName>
    </recommendedName>
</protein>
<evidence type="ECO:0000256" key="1">
    <source>
        <dbReference type="ARBA" id="ARBA00022729"/>
    </source>
</evidence>
<organism evidence="6 7">
    <name type="scientific">Collybiopsis confluens</name>
    <dbReference type="NCBI Taxonomy" id="2823264"/>
    <lineage>
        <taxon>Eukaryota</taxon>
        <taxon>Fungi</taxon>
        <taxon>Dikarya</taxon>
        <taxon>Basidiomycota</taxon>
        <taxon>Agaricomycotina</taxon>
        <taxon>Agaricomycetes</taxon>
        <taxon>Agaricomycetidae</taxon>
        <taxon>Agaricales</taxon>
        <taxon>Marasmiineae</taxon>
        <taxon>Omphalotaceae</taxon>
        <taxon>Collybiopsis</taxon>
    </lineage>
</organism>
<feature type="region of interest" description="Disordered" evidence="3">
    <location>
        <begin position="107"/>
        <end position="131"/>
    </location>
</feature>
<keyword evidence="7" id="KW-1185">Reference proteome</keyword>
<evidence type="ECO:0000256" key="3">
    <source>
        <dbReference type="SAM" id="MobiDB-lite"/>
    </source>
</evidence>
<evidence type="ECO:0000259" key="5">
    <source>
        <dbReference type="Pfam" id="PF05426"/>
    </source>
</evidence>
<dbReference type="Proteomes" id="UP000518752">
    <property type="component" value="Unassembled WGS sequence"/>
</dbReference>
<keyword evidence="1 4" id="KW-0732">Signal</keyword>
<sequence>MLSLFISISALAIQKVLGNAPRSTDPTDFINPDYVIQHSNDPPTKSARIKILHNAQAAAAQGPWSIQNGNGITPPSGDPRDYLSWAPYHWPNCNWCSAGHSYNTHSKDDGEDGNFEHNDPYSDLGPGEDTSNNAGAMDYTAVFLASQHKRIVRSRRSPLNSQDLNPASALISNGIPEFQAPFGASVPSVPPAESSMPISTSSSIESSTTVHAAIDNTKPSKTSCTPSPSTPLPPSATWTMCPYVVRDGKVNPDVRSLRGAGAINLACDAILNNAQAYAFTGEINYGRTMISTLNTLLFDQKTGMKPNMNYGQVVRGPGKQNGSFTGPLDLRGLIKVMNAILVIRQLEDSSSGSFHQQGIVWTQDIDRKSRTWMSQYLEWLTTSSIGNKARSRPNNHASFYHNSLASLYVALDRMEDARKTLDEFFKGPFLEQIAKSGEQPFEAVRTRPDHYRSFNLEALIAMAKLGDYLGQNYWDAKSRHGATIRDAVNFLMSVDPKKETEVAAQAGQHVAAAQAIYGPCPEYSAYLNKLKFEEQSYWYYDQPSAFKQASSSRCNKMRSRTVVWRRDSGYDSGGIQCPDMFKEFEKVEIDNGIFVTCADVLPFILGQV</sequence>
<gene>
    <name evidence="6" type="ORF">D9757_002788</name>
</gene>
<feature type="region of interest" description="Disordered" evidence="3">
    <location>
        <begin position="188"/>
        <end position="210"/>
    </location>
</feature>
<feature type="chain" id="PRO_5034378136" description="Alginate lyase domain-containing protein" evidence="4">
    <location>
        <begin position="19"/>
        <end position="608"/>
    </location>
</feature>
<evidence type="ECO:0000256" key="4">
    <source>
        <dbReference type="SAM" id="SignalP"/>
    </source>
</evidence>
<feature type="signal peptide" evidence="4">
    <location>
        <begin position="1"/>
        <end position="18"/>
    </location>
</feature>